<protein>
    <recommendedName>
        <fullName evidence="5">isocitrate dehydrogenase (NADP(+))</fullName>
        <ecNumber evidence="5">1.1.1.42</ecNumber>
    </recommendedName>
</protein>
<dbReference type="Proteomes" id="UP000254052">
    <property type="component" value="Unassembled WGS sequence"/>
</dbReference>
<evidence type="ECO:0000256" key="5">
    <source>
        <dbReference type="ARBA" id="ARBA00013013"/>
    </source>
</evidence>
<organism evidence="15 16">
    <name type="scientific">Escherichia coli</name>
    <dbReference type="NCBI Taxonomy" id="562"/>
    <lineage>
        <taxon>Bacteria</taxon>
        <taxon>Pseudomonadati</taxon>
        <taxon>Pseudomonadota</taxon>
        <taxon>Gammaproteobacteria</taxon>
        <taxon>Enterobacterales</taxon>
        <taxon>Enterobacteriaceae</taxon>
        <taxon>Escherichia</taxon>
    </lineage>
</organism>
<reference evidence="15 16" key="1">
    <citation type="submission" date="2018-06" db="EMBL/GenBank/DDBJ databases">
        <authorList>
            <consortium name="Pathogen Informatics"/>
            <person name="Doyle S."/>
        </authorList>
    </citation>
    <scope>NUCLEOTIDE SEQUENCE [LARGE SCALE GENOMIC DNA]</scope>
    <source>
        <strain evidence="15 16">NCTC9962</strain>
    </source>
</reference>
<comment type="similarity">
    <text evidence="3">Belongs to the isocitrate and isopropylmalate dehydrogenases family.</text>
</comment>
<accession>A0A377DF64</accession>
<sequence>MIKFLREEMGVKKIRFPEHCGIGIKPCSEEGTKRLVRAAIEYAIANDRDSVTLVHKGNIMKFTEGAFKDWGYQLAREEFGGELIDGPVAES</sequence>
<dbReference type="Gene3D" id="3.40.718.10">
    <property type="entry name" value="Isopropylmalate Dehydrogenase"/>
    <property type="match status" value="1"/>
</dbReference>
<evidence type="ECO:0000256" key="1">
    <source>
        <dbReference type="ARBA" id="ARBA00001936"/>
    </source>
</evidence>
<dbReference type="EMBL" id="UGED01000021">
    <property type="protein sequence ID" value="STM19135.1"/>
    <property type="molecule type" value="Genomic_DNA"/>
</dbReference>
<dbReference type="InterPro" id="IPR004439">
    <property type="entry name" value="Isocitrate_DH_NADP_dimer_prok"/>
</dbReference>
<evidence type="ECO:0000256" key="2">
    <source>
        <dbReference type="ARBA" id="ARBA00001946"/>
    </source>
</evidence>
<keyword evidence="9" id="KW-0521">NADP</keyword>
<evidence type="ECO:0000313" key="15">
    <source>
        <dbReference type="EMBL" id="STM19135.1"/>
    </source>
</evidence>
<evidence type="ECO:0000259" key="14">
    <source>
        <dbReference type="Pfam" id="PF00180"/>
    </source>
</evidence>
<evidence type="ECO:0000256" key="8">
    <source>
        <dbReference type="ARBA" id="ARBA00022842"/>
    </source>
</evidence>
<proteinExistence type="inferred from homology"/>
<evidence type="ECO:0000256" key="4">
    <source>
        <dbReference type="ARBA" id="ARBA00011738"/>
    </source>
</evidence>
<dbReference type="EC" id="1.1.1.42" evidence="5"/>
<keyword evidence="7" id="KW-0479">Metal-binding</keyword>
<dbReference type="SUPFAM" id="SSF53659">
    <property type="entry name" value="Isocitrate/Isopropylmalate dehydrogenase-like"/>
    <property type="match status" value="1"/>
</dbReference>
<evidence type="ECO:0000256" key="12">
    <source>
        <dbReference type="PIRSR" id="PIRSR604439-4"/>
    </source>
</evidence>
<feature type="modified residue" description="N6-succinyllysine" evidence="13">
    <location>
        <position position="68"/>
    </location>
</feature>
<keyword evidence="6" id="KW-0816">Tricarboxylic acid cycle</keyword>
<feature type="site" description="Critical for catalysis" evidence="12">
    <location>
        <position position="56"/>
    </location>
</feature>
<evidence type="ECO:0000256" key="13">
    <source>
        <dbReference type="PIRSR" id="PIRSR604439-5"/>
    </source>
</evidence>
<evidence type="ECO:0000256" key="11">
    <source>
        <dbReference type="ARBA" id="ARBA00023211"/>
    </source>
</evidence>
<evidence type="ECO:0000313" key="16">
    <source>
        <dbReference type="Proteomes" id="UP000254052"/>
    </source>
</evidence>
<comment type="cofactor">
    <cofactor evidence="2">
        <name>Mg(2+)</name>
        <dbReference type="ChEBI" id="CHEBI:18420"/>
    </cofactor>
</comment>
<evidence type="ECO:0000256" key="6">
    <source>
        <dbReference type="ARBA" id="ARBA00022532"/>
    </source>
</evidence>
<dbReference type="Pfam" id="PF00180">
    <property type="entry name" value="Iso_dh"/>
    <property type="match status" value="1"/>
</dbReference>
<evidence type="ECO:0000256" key="9">
    <source>
        <dbReference type="ARBA" id="ARBA00022857"/>
    </source>
</evidence>
<dbReference type="PANTHER" id="PTHR43504:SF1">
    <property type="entry name" value="ISOCITRATE DEHYDROGENASE [NADP]"/>
    <property type="match status" value="1"/>
</dbReference>
<dbReference type="PANTHER" id="PTHR43504">
    <property type="entry name" value="ISOCITRATE DEHYDROGENASE [NADP]"/>
    <property type="match status" value="1"/>
</dbReference>
<name>A0A377DF64_ECOLX</name>
<dbReference type="InterPro" id="IPR024084">
    <property type="entry name" value="IsoPropMal-DH-like_dom"/>
</dbReference>
<keyword evidence="10 15" id="KW-0560">Oxidoreductase</keyword>
<keyword evidence="11" id="KW-0464">Manganese</keyword>
<comment type="subunit">
    <text evidence="4">Homodimer.</text>
</comment>
<evidence type="ECO:0000256" key="7">
    <source>
        <dbReference type="ARBA" id="ARBA00022723"/>
    </source>
</evidence>
<evidence type="ECO:0000256" key="10">
    <source>
        <dbReference type="ARBA" id="ARBA00023002"/>
    </source>
</evidence>
<dbReference type="AlphaFoldDB" id="A0A377DF64"/>
<gene>
    <name evidence="15" type="primary">icdA_2</name>
    <name evidence="15" type="ORF">NCTC9962_06910</name>
</gene>
<evidence type="ECO:0000256" key="3">
    <source>
        <dbReference type="ARBA" id="ARBA00007769"/>
    </source>
</evidence>
<dbReference type="GO" id="GO:0006099">
    <property type="term" value="P:tricarboxylic acid cycle"/>
    <property type="evidence" value="ECO:0007669"/>
    <property type="project" value="UniProtKB-KW"/>
</dbReference>
<dbReference type="GO" id="GO:0004450">
    <property type="term" value="F:isocitrate dehydrogenase (NADP+) activity"/>
    <property type="evidence" value="ECO:0007669"/>
    <property type="project" value="UniProtKB-EC"/>
</dbReference>
<comment type="cofactor">
    <cofactor evidence="1">
        <name>Mn(2+)</name>
        <dbReference type="ChEBI" id="CHEBI:29035"/>
    </cofactor>
</comment>
<feature type="domain" description="Isopropylmalate dehydrogenase-like" evidence="14">
    <location>
        <begin position="13"/>
        <end position="79"/>
    </location>
</feature>
<keyword evidence="8" id="KW-0460">Magnesium</keyword>
<dbReference type="GO" id="GO:0046872">
    <property type="term" value="F:metal ion binding"/>
    <property type="evidence" value="ECO:0007669"/>
    <property type="project" value="UniProtKB-KW"/>
</dbReference>